<dbReference type="Pfam" id="PF00156">
    <property type="entry name" value="Pribosyltran"/>
    <property type="match status" value="1"/>
</dbReference>
<dbReference type="InterPro" id="IPR000836">
    <property type="entry name" value="PRTase_dom"/>
</dbReference>
<evidence type="ECO:0000259" key="1">
    <source>
        <dbReference type="Pfam" id="PF00156"/>
    </source>
</evidence>
<dbReference type="EMBL" id="JAAVJD010000001">
    <property type="protein sequence ID" value="NJQ04022.1"/>
    <property type="molecule type" value="Genomic_DNA"/>
</dbReference>
<dbReference type="AlphaFoldDB" id="A0A7X6CWR2"/>
<evidence type="ECO:0000313" key="2">
    <source>
        <dbReference type="EMBL" id="NJQ04022.1"/>
    </source>
</evidence>
<keyword evidence="3" id="KW-1185">Reference proteome</keyword>
<accession>A0A7X6CWR2</accession>
<comment type="caution">
    <text evidence="2">The sequence shown here is derived from an EMBL/GenBank/DDBJ whole genome shotgun (WGS) entry which is preliminary data.</text>
</comment>
<name>A0A7X6CWR2_9ACTN</name>
<protein>
    <recommendedName>
        <fullName evidence="1">Phosphoribosyltransferase domain-containing protein</fullName>
    </recommendedName>
</protein>
<dbReference type="Proteomes" id="UP000578686">
    <property type="component" value="Unassembled WGS sequence"/>
</dbReference>
<dbReference type="CDD" id="cd06223">
    <property type="entry name" value="PRTases_typeI"/>
    <property type="match status" value="1"/>
</dbReference>
<gene>
    <name evidence="2" type="ORF">HCN56_00110</name>
</gene>
<feature type="domain" description="Phosphoribosyltransferase" evidence="1">
    <location>
        <begin position="2"/>
        <end position="107"/>
    </location>
</feature>
<evidence type="ECO:0000313" key="3">
    <source>
        <dbReference type="Proteomes" id="UP000578686"/>
    </source>
</evidence>
<reference evidence="2 3" key="1">
    <citation type="submission" date="2020-03" db="EMBL/GenBank/DDBJ databases">
        <title>Draft genome of Streptomyces sp. ventii, isolated from the Axial Seamount in the Pacific Ocean, and resequencing of the two type strains Streptomyces lonarensis strain NCL 716 and Streptomyces bohaiensis strain 11A07.</title>
        <authorList>
            <person name="Loughran R.M."/>
            <person name="Pfannmuller K.M."/>
            <person name="Wasson B.J."/>
            <person name="Deadmond M.C."/>
            <person name="Paddock B.E."/>
            <person name="Koyack M.J."/>
            <person name="Gallegos D.A."/>
            <person name="Mitchell E.A."/>
            <person name="Ushijima B."/>
            <person name="Saw J.H."/>
            <person name="Mcphail K.L."/>
            <person name="Videau P."/>
        </authorList>
    </citation>
    <scope>NUCLEOTIDE SEQUENCE [LARGE SCALE GENOMIC DNA]</scope>
    <source>
        <strain evidence="2 3">NCL716</strain>
    </source>
</reference>
<sequence>MADQIRRAHPGRSVTLVGIMQGGWVAAQSLADLLPGSTVLAAAARRGGEGRTDGVELIAAADGLLRAGEPQTGKPLIVVDEVVDSGRTARFFLDHLSHYQPELACLAASDTAAPGPHFAAWTMSDLPALVLPWRVLRDADQTAACLLAAGPLTTAQFDERLRDLGHDIGSDLLEFHLARLAARRRLQREGDRWSLPGGTGTGHQRDL</sequence>
<dbReference type="SUPFAM" id="SSF53271">
    <property type="entry name" value="PRTase-like"/>
    <property type="match status" value="1"/>
</dbReference>
<organism evidence="2 3">
    <name type="scientific">Streptomyces lonarensis</name>
    <dbReference type="NCBI Taxonomy" id="700599"/>
    <lineage>
        <taxon>Bacteria</taxon>
        <taxon>Bacillati</taxon>
        <taxon>Actinomycetota</taxon>
        <taxon>Actinomycetes</taxon>
        <taxon>Kitasatosporales</taxon>
        <taxon>Streptomycetaceae</taxon>
        <taxon>Streptomyces</taxon>
    </lineage>
</organism>
<proteinExistence type="predicted"/>
<dbReference type="InterPro" id="IPR029057">
    <property type="entry name" value="PRTase-like"/>
</dbReference>
<dbReference type="Gene3D" id="3.40.50.2020">
    <property type="match status" value="1"/>
</dbReference>